<accession>A0ABR3U0Q6</accession>
<evidence type="ECO:0000256" key="6">
    <source>
        <dbReference type="ARBA" id="ARBA00022839"/>
    </source>
</evidence>
<evidence type="ECO:0000313" key="11">
    <source>
        <dbReference type="Proteomes" id="UP001521184"/>
    </source>
</evidence>
<keyword evidence="11" id="KW-1185">Reference proteome</keyword>
<feature type="compositionally biased region" description="Gly residues" evidence="9">
    <location>
        <begin position="46"/>
        <end position="58"/>
    </location>
</feature>
<keyword evidence="5" id="KW-0378">Hydrolase</keyword>
<feature type="compositionally biased region" description="Acidic residues" evidence="9">
    <location>
        <begin position="137"/>
        <end position="154"/>
    </location>
</feature>
<dbReference type="EMBL" id="JAKEKT020000009">
    <property type="protein sequence ID" value="KAL1648440.1"/>
    <property type="molecule type" value="Genomic_DNA"/>
</dbReference>
<keyword evidence="3" id="KW-0540">Nuclease</keyword>
<feature type="region of interest" description="Disordered" evidence="9">
    <location>
        <begin position="129"/>
        <end position="154"/>
    </location>
</feature>
<evidence type="ECO:0000256" key="8">
    <source>
        <dbReference type="ARBA" id="ARBA00023242"/>
    </source>
</evidence>
<keyword evidence="4" id="KW-0227">DNA damage</keyword>
<feature type="compositionally biased region" description="Basic and acidic residues" evidence="9">
    <location>
        <begin position="60"/>
        <end position="86"/>
    </location>
</feature>
<feature type="region of interest" description="Disordered" evidence="9">
    <location>
        <begin position="173"/>
        <end position="207"/>
    </location>
</feature>
<feature type="region of interest" description="Disordered" evidence="9">
    <location>
        <begin position="689"/>
        <end position="713"/>
    </location>
</feature>
<dbReference type="Proteomes" id="UP001521184">
    <property type="component" value="Unassembled WGS sequence"/>
</dbReference>
<comment type="similarity">
    <text evidence="2">Belongs to the tyrosyl-DNA phosphodiesterase family.</text>
</comment>
<dbReference type="PANTHER" id="PTHR12415">
    <property type="entry name" value="TYROSYL-DNA PHOSPHODIESTERASE 1"/>
    <property type="match status" value="1"/>
</dbReference>
<dbReference type="CDD" id="cd09194">
    <property type="entry name" value="PLDc_yTdp1_1"/>
    <property type="match status" value="1"/>
</dbReference>
<comment type="subcellular location">
    <subcellularLocation>
        <location evidence="1">Nucleus</location>
    </subcellularLocation>
</comment>
<feature type="compositionally biased region" description="Acidic residues" evidence="9">
    <location>
        <begin position="15"/>
        <end position="45"/>
    </location>
</feature>
<keyword evidence="6" id="KW-0269">Exonuclease</keyword>
<evidence type="ECO:0000256" key="2">
    <source>
        <dbReference type="ARBA" id="ARBA00010205"/>
    </source>
</evidence>
<evidence type="ECO:0000313" key="10">
    <source>
        <dbReference type="EMBL" id="KAL1648440.1"/>
    </source>
</evidence>
<dbReference type="Gene3D" id="3.30.870.10">
    <property type="entry name" value="Endonuclease Chain A"/>
    <property type="match status" value="2"/>
</dbReference>
<feature type="region of interest" description="Disordered" evidence="9">
    <location>
        <begin position="500"/>
        <end position="559"/>
    </location>
</feature>
<dbReference type="Pfam" id="PF06087">
    <property type="entry name" value="Tyr-DNA_phospho"/>
    <property type="match status" value="1"/>
</dbReference>
<feature type="compositionally biased region" description="Basic and acidic residues" evidence="9">
    <location>
        <begin position="177"/>
        <end position="189"/>
    </location>
</feature>
<evidence type="ECO:0000256" key="4">
    <source>
        <dbReference type="ARBA" id="ARBA00022763"/>
    </source>
</evidence>
<comment type="caution">
    <text evidence="10">The sequence shown here is derived from an EMBL/GenBank/DDBJ whole genome shotgun (WGS) entry which is preliminary data.</text>
</comment>
<dbReference type="SUPFAM" id="SSF56024">
    <property type="entry name" value="Phospholipase D/nuclease"/>
    <property type="match status" value="2"/>
</dbReference>
<sequence>MQRSRSRSAAFPPRDEDEEQTTTDDEESTTDDEDDDDDDGAEDDNGSGGGGGGGGGRQVGRPESRARHQQDVRPAKRLKRDEDDGGARATTATTAAAAAAAVDSPSRGTASTPLMSLVREVSPPVRRWGRTGAVVDSEAETEDEEAGLETEDEDEAGVVLEAAKVKKVEVASAGGRQQREIEEGLDRATTDSSTAFVGNDGDAERGETTFVPSPVRLTRIRDLPPAANVGALALKDVLGDPLIVEMWQFNYMFDVDFLMSALDEDVRGSMRVKVVHGNWRREDAQRQMLEEWSKQYSNLEVIQAYMPEAFGTHHSKMMILIRADDSAQVVIHTANMIAKDWTNMTNAVWRSPLLPLLPETKSRISGTSNARHAVGTGQRFKVDLLRYLSAYGKRLSTLTKQLVHYDFSAIRAALVASTPTRVKLDDTNPDERTSWGWVGLREVLSQIALAAASPTATKTDDDDDDEHTTVAQVSSIATLDQAGAWLRHFRSVLGTTSTIHASSASSSSSSSSSSSLATPSSSNSSNNNALSSPSSGFQPAASSLPRPPRPNERPPPTPVLRIIFPTVADVRASLDGYRAGGSIHLKTQSAAQKKQVAHMRPLLCRWNTSSSSSTESASSADDQQRLLLTAAGALRSAAAPHVKTYVRYVTTTTKKKKEKKTRIEWAMLTSANLSTQAWGALPAVAKGGGDGGGGGGAKGKEMGRQVGGGGDEKGKEVRICSWEVGVVVWPALFAENALGGGGKEAVMVPVFGRDGPRAEDVRGLSGGEKVVVVGWRMPYDWPLTPYQDGDEPWCPTARYGEPDVNGCVWQGF</sequence>
<name>A0ABR3U0Q6_9PEZI</name>
<evidence type="ECO:0000256" key="1">
    <source>
        <dbReference type="ARBA" id="ARBA00004123"/>
    </source>
</evidence>
<feature type="compositionally biased region" description="Low complexity" evidence="9">
    <location>
        <begin position="87"/>
        <end position="101"/>
    </location>
</feature>
<feature type="compositionally biased region" description="Pro residues" evidence="9">
    <location>
        <begin position="545"/>
        <end position="558"/>
    </location>
</feature>
<protein>
    <submittedName>
        <fullName evidence="10">Glucosyltransferase</fullName>
    </submittedName>
</protein>
<proteinExistence type="inferred from homology"/>
<feature type="region of interest" description="Disordered" evidence="9">
    <location>
        <begin position="1"/>
        <end position="116"/>
    </location>
</feature>
<evidence type="ECO:0000256" key="5">
    <source>
        <dbReference type="ARBA" id="ARBA00022801"/>
    </source>
</evidence>
<keyword evidence="8" id="KW-0539">Nucleus</keyword>
<evidence type="ECO:0000256" key="9">
    <source>
        <dbReference type="SAM" id="MobiDB-lite"/>
    </source>
</evidence>
<gene>
    <name evidence="10" type="primary">ALG10_1</name>
    <name evidence="10" type="ORF">SLS58_002195</name>
</gene>
<organism evidence="10 11">
    <name type="scientific">Diplodia intermedia</name>
    <dbReference type="NCBI Taxonomy" id="856260"/>
    <lineage>
        <taxon>Eukaryota</taxon>
        <taxon>Fungi</taxon>
        <taxon>Dikarya</taxon>
        <taxon>Ascomycota</taxon>
        <taxon>Pezizomycotina</taxon>
        <taxon>Dothideomycetes</taxon>
        <taxon>Dothideomycetes incertae sedis</taxon>
        <taxon>Botryosphaeriales</taxon>
        <taxon>Botryosphaeriaceae</taxon>
        <taxon>Diplodia</taxon>
    </lineage>
</organism>
<evidence type="ECO:0000256" key="7">
    <source>
        <dbReference type="ARBA" id="ARBA00023204"/>
    </source>
</evidence>
<evidence type="ECO:0000256" key="3">
    <source>
        <dbReference type="ARBA" id="ARBA00022722"/>
    </source>
</evidence>
<dbReference type="InterPro" id="IPR010347">
    <property type="entry name" value="Tdp1"/>
</dbReference>
<keyword evidence="7" id="KW-0234">DNA repair</keyword>
<dbReference type="PANTHER" id="PTHR12415:SF0">
    <property type="entry name" value="TYROSYL-DNA PHOSPHODIESTERASE 1"/>
    <property type="match status" value="1"/>
</dbReference>
<reference evidence="10 11" key="1">
    <citation type="journal article" date="2023" name="Plant Dis.">
        <title>First Report of Diplodia intermedia Causing Canker and Dieback Diseases on Apple Trees in Canada.</title>
        <authorList>
            <person name="Ellouze W."/>
            <person name="Ilyukhin E."/>
            <person name="Sulman M."/>
            <person name="Ali S."/>
        </authorList>
    </citation>
    <scope>NUCLEOTIDE SEQUENCE [LARGE SCALE GENOMIC DNA]</scope>
    <source>
        <strain evidence="10 11">M45-28</strain>
    </source>
</reference>
<feature type="compositionally biased region" description="Low complexity" evidence="9">
    <location>
        <begin position="501"/>
        <end position="544"/>
    </location>
</feature>